<evidence type="ECO:0000313" key="3">
    <source>
        <dbReference type="Proteomes" id="UP000828390"/>
    </source>
</evidence>
<organism evidence="2 3">
    <name type="scientific">Dreissena polymorpha</name>
    <name type="common">Zebra mussel</name>
    <name type="synonym">Mytilus polymorpha</name>
    <dbReference type="NCBI Taxonomy" id="45954"/>
    <lineage>
        <taxon>Eukaryota</taxon>
        <taxon>Metazoa</taxon>
        <taxon>Spiralia</taxon>
        <taxon>Lophotrochozoa</taxon>
        <taxon>Mollusca</taxon>
        <taxon>Bivalvia</taxon>
        <taxon>Autobranchia</taxon>
        <taxon>Heteroconchia</taxon>
        <taxon>Euheterodonta</taxon>
        <taxon>Imparidentia</taxon>
        <taxon>Neoheterodontei</taxon>
        <taxon>Myida</taxon>
        <taxon>Dreissenoidea</taxon>
        <taxon>Dreissenidae</taxon>
        <taxon>Dreissena</taxon>
    </lineage>
</organism>
<comment type="caution">
    <text evidence="2">The sequence shown here is derived from an EMBL/GenBank/DDBJ whole genome shotgun (WGS) entry which is preliminary data.</text>
</comment>
<accession>A0A9D4QLS9</accession>
<feature type="compositionally biased region" description="Basic and acidic residues" evidence="1">
    <location>
        <begin position="1"/>
        <end position="18"/>
    </location>
</feature>
<dbReference type="Proteomes" id="UP000828390">
    <property type="component" value="Unassembled WGS sequence"/>
</dbReference>
<evidence type="ECO:0000256" key="1">
    <source>
        <dbReference type="SAM" id="MobiDB-lite"/>
    </source>
</evidence>
<reference evidence="2" key="1">
    <citation type="journal article" date="2019" name="bioRxiv">
        <title>The Genome of the Zebra Mussel, Dreissena polymorpha: A Resource for Invasive Species Research.</title>
        <authorList>
            <person name="McCartney M.A."/>
            <person name="Auch B."/>
            <person name="Kono T."/>
            <person name="Mallez S."/>
            <person name="Zhang Y."/>
            <person name="Obille A."/>
            <person name="Becker A."/>
            <person name="Abrahante J.E."/>
            <person name="Garbe J."/>
            <person name="Badalamenti J.P."/>
            <person name="Herman A."/>
            <person name="Mangelson H."/>
            <person name="Liachko I."/>
            <person name="Sullivan S."/>
            <person name="Sone E.D."/>
            <person name="Koren S."/>
            <person name="Silverstein K.A.T."/>
            <person name="Beckman K.B."/>
            <person name="Gohl D.M."/>
        </authorList>
    </citation>
    <scope>NUCLEOTIDE SEQUENCE</scope>
    <source>
        <strain evidence="2">Duluth1</strain>
        <tissue evidence="2">Whole animal</tissue>
    </source>
</reference>
<evidence type="ECO:0000313" key="2">
    <source>
        <dbReference type="EMBL" id="KAH3835694.1"/>
    </source>
</evidence>
<protein>
    <submittedName>
        <fullName evidence="2">Uncharacterized protein</fullName>
    </submittedName>
</protein>
<name>A0A9D4QLS9_DREPO</name>
<reference evidence="2" key="2">
    <citation type="submission" date="2020-11" db="EMBL/GenBank/DDBJ databases">
        <authorList>
            <person name="McCartney M.A."/>
            <person name="Auch B."/>
            <person name="Kono T."/>
            <person name="Mallez S."/>
            <person name="Becker A."/>
            <person name="Gohl D.M."/>
            <person name="Silverstein K.A.T."/>
            <person name="Koren S."/>
            <person name="Bechman K.B."/>
            <person name="Herman A."/>
            <person name="Abrahante J.E."/>
            <person name="Garbe J."/>
        </authorList>
    </citation>
    <scope>NUCLEOTIDE SEQUENCE</scope>
    <source>
        <strain evidence="2">Duluth1</strain>
        <tissue evidence="2">Whole animal</tissue>
    </source>
</reference>
<gene>
    <name evidence="2" type="ORF">DPMN_109053</name>
</gene>
<keyword evidence="3" id="KW-1185">Reference proteome</keyword>
<feature type="compositionally biased region" description="Polar residues" evidence="1">
    <location>
        <begin position="20"/>
        <end position="29"/>
    </location>
</feature>
<dbReference type="AlphaFoldDB" id="A0A9D4QLS9"/>
<sequence length="94" mass="10384">MSTKKGLQERGCKKEAAGQKKTTNAPTSINEDVKKAFKQAYTNSLKTIISSSPIYNIFGESGQSKVAKCYADNENVMKKFEDLMLQVLNESNSV</sequence>
<proteinExistence type="predicted"/>
<feature type="region of interest" description="Disordered" evidence="1">
    <location>
        <begin position="1"/>
        <end position="29"/>
    </location>
</feature>
<dbReference type="EMBL" id="JAIWYP010000004">
    <property type="protein sequence ID" value="KAH3835694.1"/>
    <property type="molecule type" value="Genomic_DNA"/>
</dbReference>